<dbReference type="InterPro" id="IPR023366">
    <property type="entry name" value="ATP_synth_asu-like_sf"/>
</dbReference>
<dbReference type="EMBL" id="UINC01168566">
    <property type="protein sequence ID" value="SVD71658.1"/>
    <property type="molecule type" value="Genomic_DNA"/>
</dbReference>
<name>A0A382XMX4_9ZZZZ</name>
<reference evidence="1" key="1">
    <citation type="submission" date="2018-05" db="EMBL/GenBank/DDBJ databases">
        <authorList>
            <person name="Lanie J.A."/>
            <person name="Ng W.-L."/>
            <person name="Kazmierczak K.M."/>
            <person name="Andrzejewski T.M."/>
            <person name="Davidsen T.M."/>
            <person name="Wayne K.J."/>
            <person name="Tettelin H."/>
            <person name="Glass J.I."/>
            <person name="Rusch D."/>
            <person name="Podicherti R."/>
            <person name="Tsui H.-C.T."/>
            <person name="Winkler M.E."/>
        </authorList>
    </citation>
    <scope>NUCLEOTIDE SEQUENCE</scope>
</reference>
<dbReference type="Gene3D" id="2.40.30.20">
    <property type="match status" value="1"/>
</dbReference>
<organism evidence="1">
    <name type="scientific">marine metagenome</name>
    <dbReference type="NCBI Taxonomy" id="408172"/>
    <lineage>
        <taxon>unclassified sequences</taxon>
        <taxon>metagenomes</taxon>
        <taxon>ecological metagenomes</taxon>
    </lineage>
</organism>
<evidence type="ECO:0000313" key="1">
    <source>
        <dbReference type="EMBL" id="SVD71658.1"/>
    </source>
</evidence>
<gene>
    <name evidence="1" type="ORF">METZ01_LOCUS424512</name>
</gene>
<accession>A0A382XMX4</accession>
<dbReference type="AlphaFoldDB" id="A0A382XMX4"/>
<proteinExistence type="predicted"/>
<sequence>SLTTTTGEITLSNGIGTTVTGTIAVDTSQSVVTVTQDSGEHGFSIGGQISISGAAPQEYNGVITITSTPTASTFTYDAVAGDTITDSTVSFYEVQPNIAIDIGFGTTAAYDFSQAFYDLEVTQATTNAKVLRGKVNLIRELN</sequence>
<protein>
    <submittedName>
        <fullName evidence="1">Uncharacterized protein</fullName>
    </submittedName>
</protein>
<feature type="non-terminal residue" evidence="1">
    <location>
        <position position="1"/>
    </location>
</feature>